<sequence length="33" mass="3635">MSENEKIMIEAILASVGLEPIRVHESGKPKKIS</sequence>
<dbReference type="KEGG" id="dmt:DESME_07230"/>
<reference evidence="1 2" key="1">
    <citation type="submission" date="2013-12" db="EMBL/GenBank/DDBJ databases">
        <authorList>
            <consortium name="DOE Joint Genome Institute"/>
            <person name="Smidt H."/>
            <person name="Huntemann M."/>
            <person name="Han J."/>
            <person name="Chen A."/>
            <person name="Kyrpides N."/>
            <person name="Mavromatis K."/>
            <person name="Markowitz V."/>
            <person name="Palaniappan K."/>
            <person name="Ivanova N."/>
            <person name="Schaumberg A."/>
            <person name="Pati A."/>
            <person name="Liolios K."/>
            <person name="Nordberg H.P."/>
            <person name="Cantor M.N."/>
            <person name="Hua S.X."/>
            <person name="Woyke T."/>
        </authorList>
    </citation>
    <scope>NUCLEOTIDE SEQUENCE [LARGE SCALE GENOMIC DNA]</scope>
    <source>
        <strain evidence="2">DSM 15288</strain>
    </source>
</reference>
<evidence type="ECO:0000313" key="1">
    <source>
        <dbReference type="EMBL" id="AHF08531.1"/>
    </source>
</evidence>
<organism evidence="1 2">
    <name type="scientific">Desulfitobacterium metallireducens DSM 15288</name>
    <dbReference type="NCBI Taxonomy" id="871968"/>
    <lineage>
        <taxon>Bacteria</taxon>
        <taxon>Bacillati</taxon>
        <taxon>Bacillota</taxon>
        <taxon>Clostridia</taxon>
        <taxon>Eubacteriales</taxon>
        <taxon>Desulfitobacteriaceae</taxon>
        <taxon>Desulfitobacterium</taxon>
    </lineage>
</organism>
<protein>
    <submittedName>
        <fullName evidence="1">Uncharacterized protein</fullName>
    </submittedName>
</protein>
<proteinExistence type="predicted"/>
<dbReference type="HOGENOM" id="CLU_3381547_0_0_9"/>
<dbReference type="STRING" id="871968.DESME_07230"/>
<dbReference type="EMBL" id="CP007032">
    <property type="protein sequence ID" value="AHF08531.1"/>
    <property type="molecule type" value="Genomic_DNA"/>
</dbReference>
<accession>W0EHH9</accession>
<evidence type="ECO:0000313" key="2">
    <source>
        <dbReference type="Proteomes" id="UP000010847"/>
    </source>
</evidence>
<keyword evidence="2" id="KW-1185">Reference proteome</keyword>
<dbReference type="Proteomes" id="UP000010847">
    <property type="component" value="Chromosome"/>
</dbReference>
<name>W0EHH9_9FIRM</name>
<dbReference type="AlphaFoldDB" id="W0EHH9"/>
<gene>
    <name evidence="1" type="ORF">DESME_07230</name>
</gene>